<evidence type="ECO:0000256" key="4">
    <source>
        <dbReference type="SAM" id="Phobius"/>
    </source>
</evidence>
<dbReference type="PANTHER" id="PTHR43547:SF2">
    <property type="entry name" value="HYBRID SIGNAL TRANSDUCTION HISTIDINE KINASE C"/>
    <property type="match status" value="1"/>
</dbReference>
<evidence type="ECO:0000313" key="8">
    <source>
        <dbReference type="Proteomes" id="UP000199440"/>
    </source>
</evidence>
<keyword evidence="4" id="KW-0812">Transmembrane</keyword>
<dbReference type="InterPro" id="IPR009057">
    <property type="entry name" value="Homeodomain-like_sf"/>
</dbReference>
<reference evidence="7 8" key="1">
    <citation type="submission" date="2016-10" db="EMBL/GenBank/DDBJ databases">
        <authorList>
            <person name="de Groot N.N."/>
        </authorList>
    </citation>
    <scope>NUCLEOTIDE SEQUENCE [LARGE SCALE GENOMIC DNA]</scope>
    <source>
        <strain evidence="7 8">DSM 19886</strain>
    </source>
</reference>
<organism evidence="7 8">
    <name type="scientific">Kriegella aquimaris</name>
    <dbReference type="NCBI Taxonomy" id="192904"/>
    <lineage>
        <taxon>Bacteria</taxon>
        <taxon>Pseudomonadati</taxon>
        <taxon>Bacteroidota</taxon>
        <taxon>Flavobacteriia</taxon>
        <taxon>Flavobacteriales</taxon>
        <taxon>Flavobacteriaceae</taxon>
        <taxon>Kriegella</taxon>
    </lineage>
</organism>
<dbReference type="SUPFAM" id="SSF46689">
    <property type="entry name" value="Homeodomain-like"/>
    <property type="match status" value="1"/>
</dbReference>
<dbReference type="GO" id="GO:0043565">
    <property type="term" value="F:sequence-specific DNA binding"/>
    <property type="evidence" value="ECO:0007669"/>
    <property type="project" value="InterPro"/>
</dbReference>
<dbReference type="Gene3D" id="2.130.10.10">
    <property type="entry name" value="YVTN repeat-like/Quinoprotein amine dehydrogenase"/>
    <property type="match status" value="2"/>
</dbReference>
<dbReference type="Pfam" id="PF12833">
    <property type="entry name" value="HTH_18"/>
    <property type="match status" value="1"/>
</dbReference>
<keyword evidence="5" id="KW-0732">Signal</keyword>
<feature type="domain" description="HTH araC/xylS-type" evidence="6">
    <location>
        <begin position="856"/>
        <end position="957"/>
    </location>
</feature>
<dbReference type="PANTHER" id="PTHR43547">
    <property type="entry name" value="TWO-COMPONENT HISTIDINE KINASE"/>
    <property type="match status" value="1"/>
</dbReference>
<dbReference type="InterPro" id="IPR013783">
    <property type="entry name" value="Ig-like_fold"/>
</dbReference>
<keyword evidence="1" id="KW-0597">Phosphoprotein</keyword>
<dbReference type="Gene3D" id="1.10.10.60">
    <property type="entry name" value="Homeodomain-like"/>
    <property type="match status" value="2"/>
</dbReference>
<dbReference type="STRING" id="192904.SAMN04488514_10648"/>
<dbReference type="InterPro" id="IPR011123">
    <property type="entry name" value="Y_Y_Y"/>
</dbReference>
<dbReference type="EMBL" id="FNGV01000006">
    <property type="protein sequence ID" value="SDM20064.1"/>
    <property type="molecule type" value="Genomic_DNA"/>
</dbReference>
<dbReference type="InterPro" id="IPR018060">
    <property type="entry name" value="HTH_AraC"/>
</dbReference>
<proteinExistence type="predicted"/>
<keyword evidence="4" id="KW-1133">Transmembrane helix</keyword>
<keyword evidence="8" id="KW-1185">Reference proteome</keyword>
<accession>A0A1G9RA13</accession>
<feature type="signal peptide" evidence="5">
    <location>
        <begin position="1"/>
        <end position="21"/>
    </location>
</feature>
<name>A0A1G9RA13_9FLAO</name>
<dbReference type="Pfam" id="PF07494">
    <property type="entry name" value="Reg_prop"/>
    <property type="match status" value="6"/>
</dbReference>
<feature type="chain" id="PRO_5011575148" evidence="5">
    <location>
        <begin position="22"/>
        <end position="960"/>
    </location>
</feature>
<evidence type="ECO:0000256" key="1">
    <source>
        <dbReference type="ARBA" id="ARBA00022553"/>
    </source>
</evidence>
<evidence type="ECO:0000313" key="7">
    <source>
        <dbReference type="EMBL" id="SDM20064.1"/>
    </source>
</evidence>
<feature type="transmembrane region" description="Helical" evidence="4">
    <location>
        <begin position="800"/>
        <end position="818"/>
    </location>
</feature>
<evidence type="ECO:0000256" key="5">
    <source>
        <dbReference type="SAM" id="SignalP"/>
    </source>
</evidence>
<protein>
    <submittedName>
        <fullName evidence="7">Ligand-binding sensor domain-containing protein</fullName>
    </submittedName>
</protein>
<dbReference type="SUPFAM" id="SSF63829">
    <property type="entry name" value="Calcium-dependent phosphotriesterase"/>
    <property type="match status" value="2"/>
</dbReference>
<evidence type="ECO:0000259" key="6">
    <source>
        <dbReference type="PROSITE" id="PS01124"/>
    </source>
</evidence>
<evidence type="ECO:0000256" key="3">
    <source>
        <dbReference type="ARBA" id="ARBA00023163"/>
    </source>
</evidence>
<dbReference type="OrthoDB" id="9809670at2"/>
<keyword evidence="4" id="KW-0472">Membrane</keyword>
<dbReference type="Pfam" id="PF07495">
    <property type="entry name" value="Y_Y_Y"/>
    <property type="match status" value="1"/>
</dbReference>
<dbReference type="Gene3D" id="2.60.40.10">
    <property type="entry name" value="Immunoglobulins"/>
    <property type="match status" value="1"/>
</dbReference>
<dbReference type="InterPro" id="IPR011110">
    <property type="entry name" value="Reg_prop"/>
</dbReference>
<dbReference type="AlphaFoldDB" id="A0A1G9RA13"/>
<dbReference type="RefSeq" id="WP_089889930.1">
    <property type="nucleotide sequence ID" value="NZ_FNGV01000006.1"/>
</dbReference>
<evidence type="ECO:0000256" key="2">
    <source>
        <dbReference type="ARBA" id="ARBA00023015"/>
    </source>
</evidence>
<dbReference type="PROSITE" id="PS01124">
    <property type="entry name" value="HTH_ARAC_FAMILY_2"/>
    <property type="match status" value="1"/>
</dbReference>
<gene>
    <name evidence="7" type="ORF">SAMN04488514_10648</name>
</gene>
<dbReference type="Proteomes" id="UP000199440">
    <property type="component" value="Unassembled WGS sequence"/>
</dbReference>
<dbReference type="SMART" id="SM00342">
    <property type="entry name" value="HTH_ARAC"/>
    <property type="match status" value="1"/>
</dbReference>
<keyword evidence="2" id="KW-0805">Transcription regulation</keyword>
<dbReference type="InterPro" id="IPR015943">
    <property type="entry name" value="WD40/YVTN_repeat-like_dom_sf"/>
</dbReference>
<dbReference type="GO" id="GO:0003700">
    <property type="term" value="F:DNA-binding transcription factor activity"/>
    <property type="evidence" value="ECO:0007669"/>
    <property type="project" value="InterPro"/>
</dbReference>
<keyword evidence="3" id="KW-0804">Transcription</keyword>
<sequence>MQRDYLIRLFFYLLTCSLSWAQDYNFQHITTVDGLSHNEVRKIVKDSKGFLWFGTQNGLNRFDGYRFKIFKHTPNDSTTIIGDKIFSLVSSDDQLWVGTVTGLSIINTNTLDVIPSNELLNTIGRKEILQLFFDGVGKVWLSTDTTNFIIDTKTFESRPILEEYIIACMAKGYGSTYWIGTDKGLLLYDNEKSSIVKVYEIGSFSGYGLDKIYTNSYGEVWLTFGDYIFRYESKQDRFVREYNSKLLNAIAESNHKSIFFASYGNGLLKYDRSTEQFTRFLADPENHMSLSSNDAYEVYIDREDIVWVGTQEGLDYYDFSRHKFKSLTHLPNNENSLRSSFVQTIFEDTDGILWVGTREGIDQVSFEKGYTNPKINHFEIKEKVFQELNGAYVSCIYRDSKNRMWIATMNDGLFLCQNGKKVSRQFKNIENDGKSIASNSIRSILEDHQGRLWFGTGGGLSLLKEEDGDDYTFENLGYTKYNTGSLPLNDIYSVFQDSKRRIWIGMNKGGLALLQEQGEGKSFLRFTNIPDDPKSLSNDDLFIIYEDTENNVWFGTSGGGINLLMEDGRQTNNNGYYFKRYTELDGLSDNEVNAILEDGEKNLWIATNKGLSKFNPDKESFTNYTTYDGVLKGKFRKNARWKAKDGTLFFGGTAGINFFNPDAFEKNTIAPRPVFTSFLIDGKKIKVGEKLDGSIVMSKPLASGSRLTLPPDDNRFEVEFTSLSYASPYRNQYAYKIEGIDTSWNIISGKNPHAGYSNLPDGEFRFNLKASNNDQVWSENPIYFDIVVKSGFFNGKRLKWAIALLLLTTVVLGVLLVTRFKKSSRLRRFNRKIRKSVKSVDPKTDKENLEEVVRLNKLMNTEQLYLDAELGLNQLAERLGVSANHLSMLLNEYIGKNFYDYVNAFRVEEVQRRLKDPAYKKQTISSIGGDCGFNSKSTFNRIFKNLTGQTPSQYQKMHLN</sequence>
<dbReference type="GO" id="GO:0000155">
    <property type="term" value="F:phosphorelay sensor kinase activity"/>
    <property type="evidence" value="ECO:0007669"/>
    <property type="project" value="TreeGrafter"/>
</dbReference>